<accession>A0A1E7FRF5</accession>
<evidence type="ECO:0000256" key="1">
    <source>
        <dbReference type="ARBA" id="ARBA00004167"/>
    </source>
</evidence>
<dbReference type="AlphaFoldDB" id="A0A1E7FRF5"/>
<dbReference type="SUPFAM" id="SSF57850">
    <property type="entry name" value="RING/U-box"/>
    <property type="match status" value="1"/>
</dbReference>
<dbReference type="GO" id="GO:0016740">
    <property type="term" value="F:transferase activity"/>
    <property type="evidence" value="ECO:0007669"/>
    <property type="project" value="UniProtKB-KW"/>
</dbReference>
<dbReference type="Gene3D" id="3.30.40.10">
    <property type="entry name" value="Zinc/RING finger domain, C3HC4 (zinc finger)"/>
    <property type="match status" value="1"/>
</dbReference>
<dbReference type="GO" id="GO:0008270">
    <property type="term" value="F:zinc ion binding"/>
    <property type="evidence" value="ECO:0007669"/>
    <property type="project" value="UniProtKB-KW"/>
</dbReference>
<evidence type="ECO:0000256" key="4">
    <source>
        <dbReference type="ARBA" id="ARBA00022692"/>
    </source>
</evidence>
<evidence type="ECO:0000256" key="7">
    <source>
        <dbReference type="ARBA" id="ARBA00022786"/>
    </source>
</evidence>
<dbReference type="InterPro" id="IPR001841">
    <property type="entry name" value="Znf_RING"/>
</dbReference>
<keyword evidence="3" id="KW-0808">Transferase</keyword>
<evidence type="ECO:0000256" key="9">
    <source>
        <dbReference type="ARBA" id="ARBA00022989"/>
    </source>
</evidence>
<sequence length="137" mass="15818">MLSSLAVPKQIIITKEKSQGQQTQPICSQKQQEQRQPNRYNFHLLCNLQIATQSCDCAVCCERLEYSEKVLQVPGCGHIFHEACALVWLQSHNTCPYCRRELPTDDPEYERERRLRQQRPNSTNRESTNSGANAFYG</sequence>
<keyword evidence="15" id="KW-1185">Reference proteome</keyword>
<organism evidence="14 15">
    <name type="scientific">Fragilariopsis cylindrus CCMP1102</name>
    <dbReference type="NCBI Taxonomy" id="635003"/>
    <lineage>
        <taxon>Eukaryota</taxon>
        <taxon>Sar</taxon>
        <taxon>Stramenopiles</taxon>
        <taxon>Ochrophyta</taxon>
        <taxon>Bacillariophyta</taxon>
        <taxon>Bacillariophyceae</taxon>
        <taxon>Bacillariophycidae</taxon>
        <taxon>Bacillariales</taxon>
        <taxon>Bacillariaceae</taxon>
        <taxon>Fragilariopsis</taxon>
    </lineage>
</organism>
<comment type="pathway">
    <text evidence="2">Protein modification; protein ubiquitination.</text>
</comment>
<dbReference type="PANTHER" id="PTHR45768">
    <property type="entry name" value="E3 UBIQUITIN-PROTEIN LIGASE RNF13-LIKE"/>
    <property type="match status" value="1"/>
</dbReference>
<dbReference type="KEGG" id="fcy:FRACYDRAFT_180065"/>
<comment type="subcellular location">
    <subcellularLocation>
        <location evidence="1">Membrane</location>
        <topology evidence="1">Single-pass membrane protein</topology>
    </subcellularLocation>
</comment>
<feature type="domain" description="RING-type" evidence="13">
    <location>
        <begin position="57"/>
        <end position="99"/>
    </location>
</feature>
<feature type="region of interest" description="Disordered" evidence="12">
    <location>
        <begin position="101"/>
        <end position="137"/>
    </location>
</feature>
<evidence type="ECO:0000256" key="6">
    <source>
        <dbReference type="ARBA" id="ARBA00022771"/>
    </source>
</evidence>
<name>A0A1E7FRF5_9STRA</name>
<keyword evidence="7" id="KW-0833">Ubl conjugation pathway</keyword>
<keyword evidence="5" id="KW-0479">Metal-binding</keyword>
<gene>
    <name evidence="14" type="ORF">FRACYDRAFT_180065</name>
</gene>
<evidence type="ECO:0000256" key="12">
    <source>
        <dbReference type="SAM" id="MobiDB-lite"/>
    </source>
</evidence>
<dbReference type="InterPro" id="IPR013083">
    <property type="entry name" value="Znf_RING/FYVE/PHD"/>
</dbReference>
<dbReference type="Pfam" id="PF13639">
    <property type="entry name" value="zf-RING_2"/>
    <property type="match status" value="1"/>
</dbReference>
<keyword evidence="10" id="KW-0472">Membrane</keyword>
<evidence type="ECO:0000259" key="13">
    <source>
        <dbReference type="PROSITE" id="PS50089"/>
    </source>
</evidence>
<dbReference type="PANTHER" id="PTHR45768:SF18">
    <property type="entry name" value="RING-H2 FINGER PROTEIN ATL47-RELATED"/>
    <property type="match status" value="1"/>
</dbReference>
<dbReference type="EMBL" id="KV784354">
    <property type="protein sequence ID" value="OEU20752.1"/>
    <property type="molecule type" value="Genomic_DNA"/>
</dbReference>
<evidence type="ECO:0000256" key="10">
    <source>
        <dbReference type="ARBA" id="ARBA00023136"/>
    </source>
</evidence>
<evidence type="ECO:0000256" key="8">
    <source>
        <dbReference type="ARBA" id="ARBA00022833"/>
    </source>
</evidence>
<dbReference type="OrthoDB" id="1630758at2759"/>
<dbReference type="Proteomes" id="UP000095751">
    <property type="component" value="Unassembled WGS sequence"/>
</dbReference>
<keyword evidence="9" id="KW-1133">Transmembrane helix</keyword>
<evidence type="ECO:0000313" key="15">
    <source>
        <dbReference type="Proteomes" id="UP000095751"/>
    </source>
</evidence>
<evidence type="ECO:0000313" key="14">
    <source>
        <dbReference type="EMBL" id="OEU20752.1"/>
    </source>
</evidence>
<dbReference type="PROSITE" id="PS50089">
    <property type="entry name" value="ZF_RING_2"/>
    <property type="match status" value="1"/>
</dbReference>
<evidence type="ECO:0000256" key="5">
    <source>
        <dbReference type="ARBA" id="ARBA00022723"/>
    </source>
</evidence>
<proteinExistence type="predicted"/>
<evidence type="ECO:0000256" key="3">
    <source>
        <dbReference type="ARBA" id="ARBA00022679"/>
    </source>
</evidence>
<reference evidence="14 15" key="1">
    <citation type="submission" date="2016-09" db="EMBL/GenBank/DDBJ databases">
        <title>Extensive genetic diversity and differential bi-allelic expression allows diatom success in the polar Southern Ocean.</title>
        <authorList>
            <consortium name="DOE Joint Genome Institute"/>
            <person name="Mock T."/>
            <person name="Otillar R.P."/>
            <person name="Strauss J."/>
            <person name="Dupont C."/>
            <person name="Frickenhaus S."/>
            <person name="Maumus F."/>
            <person name="Mcmullan M."/>
            <person name="Sanges R."/>
            <person name="Schmutz J."/>
            <person name="Toseland A."/>
            <person name="Valas R."/>
            <person name="Veluchamy A."/>
            <person name="Ward B.J."/>
            <person name="Allen A."/>
            <person name="Barry K."/>
            <person name="Falciatore A."/>
            <person name="Ferrante M."/>
            <person name="Fortunato A.E."/>
            <person name="Gloeckner G."/>
            <person name="Gruber A."/>
            <person name="Hipkin R."/>
            <person name="Janech M."/>
            <person name="Kroth P."/>
            <person name="Leese F."/>
            <person name="Lindquist E."/>
            <person name="Lyon B.R."/>
            <person name="Martin J."/>
            <person name="Mayer C."/>
            <person name="Parker M."/>
            <person name="Quesneville H."/>
            <person name="Raymond J."/>
            <person name="Uhlig C."/>
            <person name="Valentin K.U."/>
            <person name="Worden A.Z."/>
            <person name="Armbrust E.V."/>
            <person name="Bowler C."/>
            <person name="Green B."/>
            <person name="Moulton V."/>
            <person name="Van Oosterhout C."/>
            <person name="Grigoriev I."/>
        </authorList>
    </citation>
    <scope>NUCLEOTIDE SEQUENCE [LARGE SCALE GENOMIC DNA]</scope>
    <source>
        <strain evidence="14 15">CCMP1102</strain>
    </source>
</reference>
<keyword evidence="4" id="KW-0812">Transmembrane</keyword>
<dbReference type="SMART" id="SM00184">
    <property type="entry name" value="RING"/>
    <property type="match status" value="1"/>
</dbReference>
<keyword evidence="8" id="KW-0862">Zinc</keyword>
<dbReference type="InParanoid" id="A0A1E7FRF5"/>
<protein>
    <recommendedName>
        <fullName evidence="13">RING-type domain-containing protein</fullName>
    </recommendedName>
</protein>
<evidence type="ECO:0000256" key="2">
    <source>
        <dbReference type="ARBA" id="ARBA00004906"/>
    </source>
</evidence>
<keyword evidence="6 11" id="KW-0863">Zinc-finger</keyword>
<evidence type="ECO:0000256" key="11">
    <source>
        <dbReference type="PROSITE-ProRule" id="PRU00175"/>
    </source>
</evidence>
<dbReference type="GO" id="GO:0016020">
    <property type="term" value="C:membrane"/>
    <property type="evidence" value="ECO:0007669"/>
    <property type="project" value="UniProtKB-SubCell"/>
</dbReference>
<feature type="compositionally biased region" description="Polar residues" evidence="12">
    <location>
        <begin position="120"/>
        <end position="137"/>
    </location>
</feature>